<keyword evidence="2" id="KW-1185">Reference proteome</keyword>
<name>A0A4Y2HQ52_ARAVE</name>
<proteinExistence type="predicted"/>
<organism evidence="1 2">
    <name type="scientific">Araneus ventricosus</name>
    <name type="common">Orbweaver spider</name>
    <name type="synonym">Epeira ventricosa</name>
    <dbReference type="NCBI Taxonomy" id="182803"/>
    <lineage>
        <taxon>Eukaryota</taxon>
        <taxon>Metazoa</taxon>
        <taxon>Ecdysozoa</taxon>
        <taxon>Arthropoda</taxon>
        <taxon>Chelicerata</taxon>
        <taxon>Arachnida</taxon>
        <taxon>Araneae</taxon>
        <taxon>Araneomorphae</taxon>
        <taxon>Entelegynae</taxon>
        <taxon>Araneoidea</taxon>
        <taxon>Araneidae</taxon>
        <taxon>Araneus</taxon>
    </lineage>
</organism>
<dbReference type="EMBL" id="BGPR01002081">
    <property type="protein sequence ID" value="GBM67388.1"/>
    <property type="molecule type" value="Genomic_DNA"/>
</dbReference>
<dbReference type="Proteomes" id="UP000499080">
    <property type="component" value="Unassembled WGS sequence"/>
</dbReference>
<evidence type="ECO:0000313" key="2">
    <source>
        <dbReference type="Proteomes" id="UP000499080"/>
    </source>
</evidence>
<evidence type="ECO:0000313" key="1">
    <source>
        <dbReference type="EMBL" id="GBM67388.1"/>
    </source>
</evidence>
<accession>A0A4Y2HQ52</accession>
<reference evidence="1 2" key="1">
    <citation type="journal article" date="2019" name="Sci. Rep.">
        <title>Orb-weaving spider Araneus ventricosus genome elucidates the spidroin gene catalogue.</title>
        <authorList>
            <person name="Kono N."/>
            <person name="Nakamura H."/>
            <person name="Ohtoshi R."/>
            <person name="Moran D.A.P."/>
            <person name="Shinohara A."/>
            <person name="Yoshida Y."/>
            <person name="Fujiwara M."/>
            <person name="Mori M."/>
            <person name="Tomita M."/>
            <person name="Arakawa K."/>
        </authorList>
    </citation>
    <scope>NUCLEOTIDE SEQUENCE [LARGE SCALE GENOMIC DNA]</scope>
</reference>
<comment type="caution">
    <text evidence="1">The sequence shown here is derived from an EMBL/GenBank/DDBJ whole genome shotgun (WGS) entry which is preliminary data.</text>
</comment>
<sequence>MLHKSCQEILNNYRCIEAIFFNHFCFLTRVSLLLLSICTQPQRIRAPVAHIFCLNLPFLTPSDPRIRLDREWIRSAEKVKQPQRPINQLLVVLVIVFFFSFQRCPPRRRGSFIKQSALNYALWYGGLSIRSQRKWFSLRGRFSRALFSRSVANRLQVVSRWLSCLLGTDIRRLDTRLPQEKNMS</sequence>
<dbReference type="AlphaFoldDB" id="A0A4Y2HQ52"/>
<gene>
    <name evidence="1" type="ORF">AVEN_233573_1</name>
</gene>
<protein>
    <submittedName>
        <fullName evidence="1">Uncharacterized protein</fullName>
    </submittedName>
</protein>